<keyword evidence="3" id="KW-1185">Reference proteome</keyword>
<accession>A0AAU9J5B6</accession>
<evidence type="ECO:0000256" key="1">
    <source>
        <dbReference type="SAM" id="MobiDB-lite"/>
    </source>
</evidence>
<dbReference type="Proteomes" id="UP001162131">
    <property type="component" value="Unassembled WGS sequence"/>
</dbReference>
<organism evidence="2 3">
    <name type="scientific">Blepharisma stoltei</name>
    <dbReference type="NCBI Taxonomy" id="1481888"/>
    <lineage>
        <taxon>Eukaryota</taxon>
        <taxon>Sar</taxon>
        <taxon>Alveolata</taxon>
        <taxon>Ciliophora</taxon>
        <taxon>Postciliodesmatophora</taxon>
        <taxon>Heterotrichea</taxon>
        <taxon>Heterotrichida</taxon>
        <taxon>Blepharismidae</taxon>
        <taxon>Blepharisma</taxon>
    </lineage>
</organism>
<feature type="region of interest" description="Disordered" evidence="1">
    <location>
        <begin position="326"/>
        <end position="347"/>
    </location>
</feature>
<comment type="caution">
    <text evidence="2">The sequence shown here is derived from an EMBL/GenBank/DDBJ whole genome shotgun (WGS) entry which is preliminary data.</text>
</comment>
<protein>
    <submittedName>
        <fullName evidence="2">Uncharacterized protein</fullName>
    </submittedName>
</protein>
<dbReference type="InterPro" id="IPR011990">
    <property type="entry name" value="TPR-like_helical_dom_sf"/>
</dbReference>
<feature type="region of interest" description="Disordered" evidence="1">
    <location>
        <begin position="410"/>
        <end position="442"/>
    </location>
</feature>
<dbReference type="SUPFAM" id="SSF48452">
    <property type="entry name" value="TPR-like"/>
    <property type="match status" value="1"/>
</dbReference>
<dbReference type="EMBL" id="CAJZBQ010000030">
    <property type="protein sequence ID" value="CAG9322116.1"/>
    <property type="molecule type" value="Genomic_DNA"/>
</dbReference>
<reference evidence="2" key="1">
    <citation type="submission" date="2021-09" db="EMBL/GenBank/DDBJ databases">
        <authorList>
            <consortium name="AG Swart"/>
            <person name="Singh M."/>
            <person name="Singh A."/>
            <person name="Seah K."/>
            <person name="Emmerich C."/>
        </authorList>
    </citation>
    <scope>NUCLEOTIDE SEQUENCE</scope>
    <source>
        <strain evidence="2">ATCC30299</strain>
    </source>
</reference>
<name>A0AAU9J5B6_9CILI</name>
<evidence type="ECO:0000313" key="2">
    <source>
        <dbReference type="EMBL" id="CAG9322116.1"/>
    </source>
</evidence>
<gene>
    <name evidence="2" type="ORF">BSTOLATCC_MIC30496</name>
</gene>
<proteinExistence type="predicted"/>
<dbReference type="AlphaFoldDB" id="A0AAU9J5B6"/>
<sequence length="442" mass="50322">MENQELIDGKSPADHDNLIAHEKSARLFIEAENFFSALNELAKCEEIIHEFSTQGITPDPEYAMATLYNMAYCYFKVGCVDKAISYLEACLCPREHPVWNRLSEEEIMGYIKKSKYMCQINLQAAALYCQMGNHEDSLNKNQDAVFIANSLVEATAKVYKFHICAYQYKKSKEYSEKQIALYSLAQRSIPTLKILLEFIKNGKLPDCDSPSIKTLLGIKNVPDWVNNFTVGNILDLKPMNVDNLKRRGKLHNEFSKDALFSKISFVCLSLYNTAIEIRHLRMNTSVSSDLNACADLFMQRAYKLSSLFFPTNSAFGNYINNGSLRRSPTKLRSIPEETDESQKSSPVKLPLIRELSKKKLSIPKPMRGSKTERILPPSEKNNNLLANVALQRQLSELFEKLETGKIKVKKVRQKSLENRQRNLTPYDRSPLKITDTSNSSVA</sequence>
<evidence type="ECO:0000313" key="3">
    <source>
        <dbReference type="Proteomes" id="UP001162131"/>
    </source>
</evidence>
<dbReference type="Gene3D" id="1.25.40.10">
    <property type="entry name" value="Tetratricopeptide repeat domain"/>
    <property type="match status" value="1"/>
</dbReference>